<evidence type="ECO:0000313" key="13">
    <source>
        <dbReference type="EMBL" id="QWZ07784.1"/>
    </source>
</evidence>
<evidence type="ECO:0000256" key="7">
    <source>
        <dbReference type="ARBA" id="ARBA00022798"/>
    </source>
</evidence>
<evidence type="ECO:0000256" key="9">
    <source>
        <dbReference type="ARBA" id="ARBA00023315"/>
    </source>
</evidence>
<dbReference type="Pfam" id="PF06974">
    <property type="entry name" value="WS_DGAT_C"/>
    <property type="match status" value="1"/>
</dbReference>
<reference evidence="13" key="1">
    <citation type="submission" date="2021-06" db="EMBL/GenBank/DDBJ databases">
        <title>Complete genome sequence of Nocardioides sp. G188.</title>
        <authorList>
            <person name="Im W.-T."/>
        </authorList>
    </citation>
    <scope>NUCLEOTIDE SEQUENCE</scope>
    <source>
        <strain evidence="13">G188</strain>
    </source>
</reference>
<comment type="catalytic activity">
    <reaction evidence="10">
        <text>an acyl-CoA + a 1,2-diacyl-sn-glycerol = a triacyl-sn-glycerol + CoA</text>
        <dbReference type="Rhea" id="RHEA:10868"/>
        <dbReference type="ChEBI" id="CHEBI:17815"/>
        <dbReference type="ChEBI" id="CHEBI:57287"/>
        <dbReference type="ChEBI" id="CHEBI:58342"/>
        <dbReference type="ChEBI" id="CHEBI:64615"/>
        <dbReference type="EC" id="2.3.1.20"/>
    </reaction>
</comment>
<evidence type="ECO:0000256" key="4">
    <source>
        <dbReference type="ARBA" id="ARBA00013244"/>
    </source>
</evidence>
<dbReference type="GO" id="GO:0006071">
    <property type="term" value="P:glycerol metabolic process"/>
    <property type="evidence" value="ECO:0007669"/>
    <property type="project" value="UniProtKB-KW"/>
</dbReference>
<accession>A0A975SXJ9</accession>
<evidence type="ECO:0000259" key="11">
    <source>
        <dbReference type="Pfam" id="PF03007"/>
    </source>
</evidence>
<dbReference type="RefSeq" id="WP_216939294.1">
    <property type="nucleotide sequence ID" value="NZ_CP077062.1"/>
</dbReference>
<evidence type="ECO:0000256" key="8">
    <source>
        <dbReference type="ARBA" id="ARBA00023098"/>
    </source>
</evidence>
<keyword evidence="7" id="KW-0319">Glycerol metabolism</keyword>
<dbReference type="GO" id="GO:0071731">
    <property type="term" value="P:response to nitric oxide"/>
    <property type="evidence" value="ECO:0007669"/>
    <property type="project" value="TreeGrafter"/>
</dbReference>
<proteinExistence type="inferred from homology"/>
<dbReference type="KEGG" id="nps:KRR39_20715"/>
<comment type="pathway">
    <text evidence="2">Lipid metabolism.</text>
</comment>
<feature type="domain" description="O-acyltransferase WSD1-like N-terminal" evidence="11">
    <location>
        <begin position="12"/>
        <end position="212"/>
    </location>
</feature>
<dbReference type="InterPro" id="IPR045034">
    <property type="entry name" value="O-acyltransferase_WSD1-like"/>
</dbReference>
<dbReference type="EMBL" id="CP077062">
    <property type="protein sequence ID" value="QWZ07784.1"/>
    <property type="molecule type" value="Genomic_DNA"/>
</dbReference>
<keyword evidence="6" id="KW-0808">Transferase</keyword>
<dbReference type="InterPro" id="IPR009721">
    <property type="entry name" value="O-acyltransferase_WSD1_C"/>
</dbReference>
<comment type="pathway">
    <text evidence="1">Glycerolipid metabolism; triacylglycerol biosynthesis.</text>
</comment>
<dbReference type="GO" id="GO:0051701">
    <property type="term" value="P:biological process involved in interaction with host"/>
    <property type="evidence" value="ECO:0007669"/>
    <property type="project" value="TreeGrafter"/>
</dbReference>
<evidence type="ECO:0000313" key="14">
    <source>
        <dbReference type="Proteomes" id="UP000683575"/>
    </source>
</evidence>
<name>A0A975SXJ9_9ACTN</name>
<dbReference type="PANTHER" id="PTHR31650">
    <property type="entry name" value="O-ACYLTRANSFERASE (WSD1-LIKE) FAMILY PROTEIN"/>
    <property type="match status" value="1"/>
</dbReference>
<dbReference type="GO" id="GO:0005886">
    <property type="term" value="C:plasma membrane"/>
    <property type="evidence" value="ECO:0007669"/>
    <property type="project" value="TreeGrafter"/>
</dbReference>
<evidence type="ECO:0000256" key="1">
    <source>
        <dbReference type="ARBA" id="ARBA00004771"/>
    </source>
</evidence>
<dbReference type="PANTHER" id="PTHR31650:SF1">
    <property type="entry name" value="WAX ESTER SYNTHASE_DIACYLGLYCEROL ACYLTRANSFERASE 4-RELATED"/>
    <property type="match status" value="1"/>
</dbReference>
<evidence type="ECO:0000256" key="5">
    <source>
        <dbReference type="ARBA" id="ARBA00022516"/>
    </source>
</evidence>
<gene>
    <name evidence="13" type="ORF">KRR39_20715</name>
</gene>
<organism evidence="13 14">
    <name type="scientific">Nocardioides panacis</name>
    <dbReference type="NCBI Taxonomy" id="2849501"/>
    <lineage>
        <taxon>Bacteria</taxon>
        <taxon>Bacillati</taxon>
        <taxon>Actinomycetota</taxon>
        <taxon>Actinomycetes</taxon>
        <taxon>Propionibacteriales</taxon>
        <taxon>Nocardioidaceae</taxon>
        <taxon>Nocardioides</taxon>
    </lineage>
</organism>
<keyword evidence="5" id="KW-0444">Lipid biosynthesis</keyword>
<dbReference type="Proteomes" id="UP000683575">
    <property type="component" value="Chromosome"/>
</dbReference>
<evidence type="ECO:0000259" key="12">
    <source>
        <dbReference type="Pfam" id="PF06974"/>
    </source>
</evidence>
<keyword evidence="8" id="KW-0443">Lipid metabolism</keyword>
<dbReference type="Pfam" id="PF03007">
    <property type="entry name" value="WS_DGAT_cat"/>
    <property type="match status" value="1"/>
</dbReference>
<evidence type="ECO:0000256" key="6">
    <source>
        <dbReference type="ARBA" id="ARBA00022679"/>
    </source>
</evidence>
<keyword evidence="9" id="KW-0012">Acyltransferase</keyword>
<dbReference type="GO" id="GO:0004144">
    <property type="term" value="F:diacylglycerol O-acyltransferase activity"/>
    <property type="evidence" value="ECO:0007669"/>
    <property type="project" value="UniProtKB-EC"/>
</dbReference>
<dbReference type="InterPro" id="IPR004255">
    <property type="entry name" value="O-acyltransferase_WSD1_N"/>
</dbReference>
<keyword evidence="14" id="KW-1185">Reference proteome</keyword>
<dbReference type="GO" id="GO:0001666">
    <property type="term" value="P:response to hypoxia"/>
    <property type="evidence" value="ECO:0007669"/>
    <property type="project" value="TreeGrafter"/>
</dbReference>
<sequence length="405" mass="42506">MPATSSTSGPGRSPRLRQRLVTVPFGCGGPVWVDDPGFDVRRHVRAVACRAPGDAQALLDTALEVVMTPLRREAPLWSVVLVTGLPDDRSALVVVLHHVLADGIGGLTVLAGLVDPGPETTAVRPARPRPSVPDLLRDAVRTKAKAVCGVAGSWRLLRASMQAGGGLRPPRIAECSLMRRTGARRRVVVVRAPYDAVRAAAHRHGATTNDAVLVAVATALQRVLERRGECVDSVVVAVPVSGRRAEQRAGLGNLVSPLLVPVPTRGATAERLAAVAATVRAGKAGASGPPPIAVLGWLFRPLAAAGGYRWYLDHQHRFHTLVSHVRGPVEPVSFDGRRVVSAVPVVVAESGNSTVSFEVLSYAGTLTVAAVADPDHFPDQEVLRACLADALRETSTPDRGGGTGT</sequence>
<dbReference type="AlphaFoldDB" id="A0A975SXJ9"/>
<evidence type="ECO:0000256" key="3">
    <source>
        <dbReference type="ARBA" id="ARBA00009587"/>
    </source>
</evidence>
<feature type="domain" description="O-acyltransferase WSD1 C-terminal" evidence="12">
    <location>
        <begin position="252"/>
        <end position="393"/>
    </location>
</feature>
<protein>
    <recommendedName>
        <fullName evidence="4">diacylglycerol O-acyltransferase</fullName>
        <ecNumber evidence="4">2.3.1.20</ecNumber>
    </recommendedName>
</protein>
<dbReference type="EC" id="2.3.1.20" evidence="4"/>
<comment type="similarity">
    <text evidence="3">Belongs to the long-chain O-acyltransferase family.</text>
</comment>
<evidence type="ECO:0000256" key="2">
    <source>
        <dbReference type="ARBA" id="ARBA00005189"/>
    </source>
</evidence>
<evidence type="ECO:0000256" key="10">
    <source>
        <dbReference type="ARBA" id="ARBA00048109"/>
    </source>
</evidence>
<dbReference type="GO" id="GO:0019432">
    <property type="term" value="P:triglyceride biosynthetic process"/>
    <property type="evidence" value="ECO:0007669"/>
    <property type="project" value="TreeGrafter"/>
</dbReference>